<evidence type="ECO:0000256" key="2">
    <source>
        <dbReference type="ARBA" id="ARBA00022574"/>
    </source>
</evidence>
<name>A0A0D2FXE4_9EURO</name>
<proteinExistence type="inferred from homology"/>
<evidence type="ECO:0000256" key="3">
    <source>
        <dbReference type="ARBA" id="ARBA00022737"/>
    </source>
</evidence>
<accession>A0A0D2FXE4</accession>
<dbReference type="OrthoDB" id="2288928at2759"/>
<dbReference type="InterPro" id="IPR036322">
    <property type="entry name" value="WD40_repeat_dom_sf"/>
</dbReference>
<dbReference type="Gene3D" id="2.130.10.10">
    <property type="entry name" value="YVTN repeat-like/Quinoprotein amine dehydrogenase"/>
    <property type="match status" value="1"/>
</dbReference>
<organism evidence="7 8">
    <name type="scientific">Rhinocladiella mackenziei CBS 650.93</name>
    <dbReference type="NCBI Taxonomy" id="1442369"/>
    <lineage>
        <taxon>Eukaryota</taxon>
        <taxon>Fungi</taxon>
        <taxon>Dikarya</taxon>
        <taxon>Ascomycota</taxon>
        <taxon>Pezizomycotina</taxon>
        <taxon>Eurotiomycetes</taxon>
        <taxon>Chaetothyriomycetidae</taxon>
        <taxon>Chaetothyriales</taxon>
        <taxon>Herpotrichiellaceae</taxon>
        <taxon>Rhinocladiella</taxon>
    </lineage>
</organism>
<dbReference type="AlphaFoldDB" id="A0A0D2FXE4"/>
<dbReference type="HOGENOM" id="CLU_052691_0_0_1"/>
<sequence>MFDIICTLPLQSDVFAQVIHPSEPLFTVGLSSGHVHTYKLPSDSDVVEDTSEGSSSSPPKTSNLINGSGSTPILPSLRRSSTGSVSESGLGSINTLWTTRRHKGSCRCLAFSHDGETCYSAGTDGLVKAFTTDTGRVISKIAIPPSIEEEEVDGPTVLRALSPQALLLGTDSGKLYLQDLRQGGKEIASSASQTWTPHGDEHVNALVPLPVGETSTSGFPKQWVSVGGTTLAVTDLRKGTMVTSEDQEIELTSIAVVQGLQKGGTSVGEKVLVGQSDGVVSLWEKGVWDDLDERIVVDRGGLAVESLAEVPFGSFRGKLKMNEKIVAAGLEDGRVRFIRLGRNGVLADADAKHDDIDGVVGLGFDVEGRMISGGGQTVKVWTEAKGLPGGGRSGISKHDLSSSDDDGGEESDREDDGDDEEQSTKPKRKKRKRNKGKDKSGGKALDFSL</sequence>
<evidence type="ECO:0000313" key="8">
    <source>
        <dbReference type="Proteomes" id="UP000053617"/>
    </source>
</evidence>
<dbReference type="PANTHER" id="PTHR44019">
    <property type="entry name" value="WD REPEAT-CONTAINING PROTEIN 55"/>
    <property type="match status" value="1"/>
</dbReference>
<dbReference type="SMART" id="SM00320">
    <property type="entry name" value="WD40"/>
    <property type="match status" value="1"/>
</dbReference>
<feature type="compositionally biased region" description="Low complexity" evidence="6">
    <location>
        <begin position="52"/>
        <end position="62"/>
    </location>
</feature>
<reference evidence="7 8" key="1">
    <citation type="submission" date="2015-01" db="EMBL/GenBank/DDBJ databases">
        <title>The Genome Sequence of Rhinocladiella mackenzie CBS 650.93.</title>
        <authorList>
            <consortium name="The Broad Institute Genomics Platform"/>
            <person name="Cuomo C."/>
            <person name="de Hoog S."/>
            <person name="Gorbushina A."/>
            <person name="Stielow B."/>
            <person name="Teixiera M."/>
            <person name="Abouelleil A."/>
            <person name="Chapman S.B."/>
            <person name="Priest M."/>
            <person name="Young S.K."/>
            <person name="Wortman J."/>
            <person name="Nusbaum C."/>
            <person name="Birren B."/>
        </authorList>
    </citation>
    <scope>NUCLEOTIDE SEQUENCE [LARGE SCALE GENOMIC DNA]</scope>
    <source>
        <strain evidence="7 8">CBS 650.93</strain>
    </source>
</reference>
<dbReference type="EMBL" id="KN847477">
    <property type="protein sequence ID" value="KIX06982.1"/>
    <property type="molecule type" value="Genomic_DNA"/>
</dbReference>
<evidence type="ECO:0000256" key="5">
    <source>
        <dbReference type="ARBA" id="ARBA00039514"/>
    </source>
</evidence>
<comment type="similarity">
    <text evidence="1">Belongs to the WD repeat WDR55 family.</text>
</comment>
<keyword evidence="3" id="KW-0677">Repeat</keyword>
<keyword evidence="2" id="KW-0853">WD repeat</keyword>
<dbReference type="PANTHER" id="PTHR44019:SF20">
    <property type="entry name" value="WD REPEAT-CONTAINING PROTEIN 55"/>
    <property type="match status" value="1"/>
</dbReference>
<evidence type="ECO:0000256" key="1">
    <source>
        <dbReference type="ARBA" id="ARBA00007625"/>
    </source>
</evidence>
<feature type="region of interest" description="Disordered" evidence="6">
    <location>
        <begin position="44"/>
        <end position="90"/>
    </location>
</feature>
<protein>
    <recommendedName>
        <fullName evidence="4">WD repeat-containing protein JIP5</fullName>
    </recommendedName>
    <alternativeName>
        <fullName evidence="5">WD repeat-containing protein jip5</fullName>
    </alternativeName>
</protein>
<dbReference type="Pfam" id="PF00400">
    <property type="entry name" value="WD40"/>
    <property type="match status" value="1"/>
</dbReference>
<dbReference type="InterPro" id="IPR015943">
    <property type="entry name" value="WD40/YVTN_repeat-like_dom_sf"/>
</dbReference>
<dbReference type="RefSeq" id="XP_013274118.1">
    <property type="nucleotide sequence ID" value="XM_013418664.1"/>
</dbReference>
<dbReference type="SUPFAM" id="SSF50978">
    <property type="entry name" value="WD40 repeat-like"/>
    <property type="match status" value="1"/>
</dbReference>
<feature type="compositionally biased region" description="Basic residues" evidence="6">
    <location>
        <begin position="425"/>
        <end position="436"/>
    </location>
</feature>
<dbReference type="InterPro" id="IPR001680">
    <property type="entry name" value="WD40_rpt"/>
</dbReference>
<dbReference type="InterPro" id="IPR050505">
    <property type="entry name" value="WDR55/POC1"/>
</dbReference>
<keyword evidence="8" id="KW-1185">Reference proteome</keyword>
<evidence type="ECO:0000256" key="6">
    <source>
        <dbReference type="SAM" id="MobiDB-lite"/>
    </source>
</evidence>
<dbReference type="GeneID" id="25293029"/>
<dbReference type="STRING" id="1442369.A0A0D2FXE4"/>
<dbReference type="Proteomes" id="UP000053617">
    <property type="component" value="Unassembled WGS sequence"/>
</dbReference>
<feature type="region of interest" description="Disordered" evidence="6">
    <location>
        <begin position="384"/>
        <end position="449"/>
    </location>
</feature>
<evidence type="ECO:0000313" key="7">
    <source>
        <dbReference type="EMBL" id="KIX06982.1"/>
    </source>
</evidence>
<gene>
    <name evidence="7" type="ORF">Z518_04958</name>
</gene>
<feature type="compositionally biased region" description="Acidic residues" evidence="6">
    <location>
        <begin position="402"/>
        <end position="421"/>
    </location>
</feature>
<feature type="compositionally biased region" description="Polar residues" evidence="6">
    <location>
        <begin position="63"/>
        <end position="90"/>
    </location>
</feature>
<dbReference type="VEuPathDB" id="FungiDB:Z518_04958"/>
<evidence type="ECO:0000256" key="4">
    <source>
        <dbReference type="ARBA" id="ARBA00039238"/>
    </source>
</evidence>